<feature type="chain" id="PRO_5013307830" description="Capsule biosynthesis GfcC-like C-terminal domain-containing protein" evidence="1">
    <location>
        <begin position="18"/>
        <end position="252"/>
    </location>
</feature>
<dbReference type="EMBL" id="CP021435">
    <property type="protein sequence ID" value="ATJ82649.1"/>
    <property type="molecule type" value="Genomic_DNA"/>
</dbReference>
<feature type="signal peptide" evidence="1">
    <location>
        <begin position="1"/>
        <end position="17"/>
    </location>
</feature>
<protein>
    <recommendedName>
        <fullName evidence="2">Capsule biosynthesis GfcC-like C-terminal domain-containing protein</fullName>
    </recommendedName>
</protein>
<dbReference type="InterPro" id="IPR010425">
    <property type="entry name" value="Caps_synth_GfcC-like_C"/>
</dbReference>
<proteinExistence type="predicted"/>
<dbReference type="Pfam" id="PF06251">
    <property type="entry name" value="Caps_syn_GfcC_C"/>
    <property type="match status" value="1"/>
</dbReference>
<feature type="domain" description="Capsule biosynthesis GfcC-like C-terminal" evidence="2">
    <location>
        <begin position="153"/>
        <end position="241"/>
    </location>
</feature>
<name>A0A291P715_9GAMM</name>
<keyword evidence="4" id="KW-1185">Reference proteome</keyword>
<gene>
    <name evidence="3" type="ORF">BEI_1662</name>
</gene>
<accession>A0A291P715</accession>
<evidence type="ECO:0000313" key="3">
    <source>
        <dbReference type="EMBL" id="ATJ82649.1"/>
    </source>
</evidence>
<evidence type="ECO:0000259" key="2">
    <source>
        <dbReference type="Pfam" id="PF06251"/>
    </source>
</evidence>
<dbReference type="Gene3D" id="3.10.560.10">
    <property type="entry name" value="Outer membrane lipoprotein wza domain like"/>
    <property type="match status" value="1"/>
</dbReference>
<evidence type="ECO:0000256" key="1">
    <source>
        <dbReference type="SAM" id="SignalP"/>
    </source>
</evidence>
<keyword evidence="1" id="KW-0732">Signal</keyword>
<reference evidence="3 4" key="1">
    <citation type="journal article" date="2017" name="Sci. Rep.">
        <title>Revealing the Saline Adaptation Strategies of the Halophilic Bacterium Halomonas beimenensis through High-throughput Omics and Transposon Mutagenesis Approaches.</title>
        <authorList>
            <person name="Chen Y.H."/>
            <person name="Lin S.S."/>
            <person name="Shyu Y.T."/>
        </authorList>
    </citation>
    <scope>NUCLEOTIDE SEQUENCE [LARGE SCALE GENOMIC DNA]</scope>
    <source>
        <strain evidence="3 4">NTU-111</strain>
    </source>
</reference>
<sequence>MLWALLSAAALPGAAMAQPERMPPTLVEAWLAWQEERQADGQPPFDWAYSVALRERDAAEWQGRRARLLSEMTGLEQILRAAGRPDLADTLGHWSTRLEGLPALPARSADQALDLPALAGDLRANPAMSEIRLLGTCRPPAWIEAWTLTGVSRQPWRPGLTVAEAVDAWPDEARRGLDRVTVIGPNGTTQALGTAAWNRDDLPLAPGARLVTPLPSPGPGQTLEADLIHRELVAFLASRLPGDDCTLWQNHP</sequence>
<evidence type="ECO:0000313" key="4">
    <source>
        <dbReference type="Proteomes" id="UP000219993"/>
    </source>
</evidence>
<dbReference type="KEGG" id="hbe:BEI_1662"/>
<dbReference type="AlphaFoldDB" id="A0A291P715"/>
<dbReference type="Proteomes" id="UP000219993">
    <property type="component" value="Chromosome"/>
</dbReference>
<organism evidence="3 4">
    <name type="scientific">Halomonas beimenensis</name>
    <dbReference type="NCBI Taxonomy" id="475662"/>
    <lineage>
        <taxon>Bacteria</taxon>
        <taxon>Pseudomonadati</taxon>
        <taxon>Pseudomonadota</taxon>
        <taxon>Gammaproteobacteria</taxon>
        <taxon>Oceanospirillales</taxon>
        <taxon>Halomonadaceae</taxon>
        <taxon>Halomonas</taxon>
    </lineage>
</organism>